<dbReference type="SMART" id="SM00267">
    <property type="entry name" value="GGDEF"/>
    <property type="match status" value="1"/>
</dbReference>
<dbReference type="InterPro" id="IPR000160">
    <property type="entry name" value="GGDEF_dom"/>
</dbReference>
<dbReference type="RefSeq" id="WP_244411325.1">
    <property type="nucleotide sequence ID" value="NZ_AP025564.1"/>
</dbReference>
<dbReference type="EMBL" id="AP025564">
    <property type="protein sequence ID" value="BDE94786.1"/>
    <property type="molecule type" value="Genomic_DNA"/>
</dbReference>
<dbReference type="CDD" id="cd01949">
    <property type="entry name" value="GGDEF"/>
    <property type="match status" value="1"/>
</dbReference>
<dbReference type="Proteomes" id="UP001320544">
    <property type="component" value="Chromosome"/>
</dbReference>
<evidence type="ECO:0000313" key="3">
    <source>
        <dbReference type="Proteomes" id="UP001320544"/>
    </source>
</evidence>
<feature type="domain" description="GGDEF" evidence="1">
    <location>
        <begin position="201"/>
        <end position="330"/>
    </location>
</feature>
<dbReference type="PROSITE" id="PS50887">
    <property type="entry name" value="GGDEF"/>
    <property type="match status" value="1"/>
</dbReference>
<evidence type="ECO:0000313" key="2">
    <source>
        <dbReference type="EMBL" id="BDE94786.1"/>
    </source>
</evidence>
<dbReference type="Gene3D" id="3.30.70.270">
    <property type="match status" value="1"/>
</dbReference>
<sequence>MAIAEEQAFKDKAIELARNLWRSYLIDQSEAGDAYIANSLDMEALSVIGTGRHEFCSTAEQFFENLGNDRSEAEDVAFEILDEYYEARIIDAEVCLVFGTLWVRERPKEPKLLLVEMDTRFSILIHRMDGELKVVHLHHSTPNADQRLNEFYPKTATERANAALEYSKELERRADLDSMTGLLNRMAFERTVEERLVRGVPDAVLFMIDLDNFKSVNDTLGHLAGDRVIMDFADELRSVFLRDAVIGRMGGDEFAVLVGDRASVEEAEARAGKLIEQWAERGSDKPIAFSCSVGMARVAGTRDFPVLYRAADEALYTSKRNGKGRCAWFE</sequence>
<dbReference type="Pfam" id="PF00990">
    <property type="entry name" value="GGDEF"/>
    <property type="match status" value="1"/>
</dbReference>
<organism evidence="2 3">
    <name type="scientific">Raoultibacter timonensis</name>
    <dbReference type="NCBI Taxonomy" id="1907662"/>
    <lineage>
        <taxon>Bacteria</taxon>
        <taxon>Bacillati</taxon>
        <taxon>Actinomycetota</taxon>
        <taxon>Coriobacteriia</taxon>
        <taxon>Eggerthellales</taxon>
        <taxon>Eggerthellaceae</taxon>
        <taxon>Raoultibacter</taxon>
    </lineage>
</organism>
<evidence type="ECO:0000259" key="1">
    <source>
        <dbReference type="PROSITE" id="PS50887"/>
    </source>
</evidence>
<name>A0ABN6MDP2_9ACTN</name>
<dbReference type="PANTHER" id="PTHR45138:SF9">
    <property type="entry name" value="DIGUANYLATE CYCLASE DGCM-RELATED"/>
    <property type="match status" value="1"/>
</dbReference>
<keyword evidence="3" id="KW-1185">Reference proteome</keyword>
<reference evidence="2 3" key="1">
    <citation type="submission" date="2022-01" db="EMBL/GenBank/DDBJ databases">
        <title>Novel bile acid biosynthetic pathways are enriched in the microbiome of centenarians.</title>
        <authorList>
            <person name="Sato Y."/>
            <person name="Atarashi K."/>
            <person name="Plichta R.D."/>
            <person name="Arai Y."/>
            <person name="Sasajima S."/>
            <person name="Kearney M.S."/>
            <person name="Suda W."/>
            <person name="Takeshita K."/>
            <person name="Sasaki T."/>
            <person name="Okamoto S."/>
            <person name="Skelly N.A."/>
            <person name="Okamura Y."/>
            <person name="Vlamakis H."/>
            <person name="Li Y."/>
            <person name="Tanoue T."/>
            <person name="Takei H."/>
            <person name="Nittono H."/>
            <person name="Narushima S."/>
            <person name="Irie J."/>
            <person name="Itoh H."/>
            <person name="Moriya K."/>
            <person name="Sugiura Y."/>
            <person name="Suematsu M."/>
            <person name="Moritoki N."/>
            <person name="Shibata S."/>
            <person name="Littman R.D."/>
            <person name="Fischbach A.M."/>
            <person name="Uwamino Y."/>
            <person name="Inoue T."/>
            <person name="Honda A."/>
            <person name="Hattori M."/>
            <person name="Murai T."/>
            <person name="Xavier J.R."/>
            <person name="Hirose N."/>
            <person name="Honda K."/>
        </authorList>
    </citation>
    <scope>NUCLEOTIDE SEQUENCE [LARGE SCALE GENOMIC DNA]</scope>
    <source>
        <strain evidence="2 3">CE91-St30</strain>
    </source>
</reference>
<gene>
    <name evidence="2" type="ORF">CE91St30_01190</name>
</gene>
<protein>
    <submittedName>
        <fullName evidence="2">Diguanylate cyclase</fullName>
    </submittedName>
</protein>
<accession>A0ABN6MDP2</accession>
<dbReference type="InterPro" id="IPR029787">
    <property type="entry name" value="Nucleotide_cyclase"/>
</dbReference>
<dbReference type="InterPro" id="IPR043128">
    <property type="entry name" value="Rev_trsase/Diguanyl_cyclase"/>
</dbReference>
<dbReference type="PANTHER" id="PTHR45138">
    <property type="entry name" value="REGULATORY COMPONENTS OF SENSORY TRANSDUCTION SYSTEM"/>
    <property type="match status" value="1"/>
</dbReference>
<proteinExistence type="predicted"/>
<dbReference type="NCBIfam" id="TIGR00254">
    <property type="entry name" value="GGDEF"/>
    <property type="match status" value="1"/>
</dbReference>
<dbReference type="InterPro" id="IPR050469">
    <property type="entry name" value="Diguanylate_Cyclase"/>
</dbReference>
<dbReference type="SUPFAM" id="SSF55073">
    <property type="entry name" value="Nucleotide cyclase"/>
    <property type="match status" value="1"/>
</dbReference>